<dbReference type="Proteomes" id="UP000886844">
    <property type="component" value="Unassembled WGS sequence"/>
</dbReference>
<dbReference type="InterPro" id="IPR008964">
    <property type="entry name" value="Invasin/intimin_cell_adhesion"/>
</dbReference>
<comment type="caution">
    <text evidence="2">The sequence shown here is derived from an EMBL/GenBank/DDBJ whole genome shotgun (WGS) entry which is preliminary data.</text>
</comment>
<evidence type="ECO:0000313" key="2">
    <source>
        <dbReference type="EMBL" id="HIY69702.1"/>
    </source>
</evidence>
<dbReference type="InterPro" id="IPR045197">
    <property type="entry name" value="NUP210-like"/>
</dbReference>
<name>A0A9D1Z2L3_9BACT</name>
<dbReference type="InterPro" id="IPR003343">
    <property type="entry name" value="Big_2"/>
</dbReference>
<feature type="domain" description="BIG2" evidence="1">
    <location>
        <begin position="31"/>
        <end position="104"/>
    </location>
</feature>
<organism evidence="2 3">
    <name type="scientific">Candidatus Alistipes intestinigallinarum</name>
    <dbReference type="NCBI Taxonomy" id="2838440"/>
    <lineage>
        <taxon>Bacteria</taxon>
        <taxon>Pseudomonadati</taxon>
        <taxon>Bacteroidota</taxon>
        <taxon>Bacteroidia</taxon>
        <taxon>Bacteroidales</taxon>
        <taxon>Rikenellaceae</taxon>
        <taxon>Alistipes</taxon>
    </lineage>
</organism>
<gene>
    <name evidence="2" type="ORF">H9828_09825</name>
</gene>
<protein>
    <submittedName>
        <fullName evidence="2">Ig-like domain-containing protein</fullName>
    </submittedName>
</protein>
<dbReference type="AlphaFoldDB" id="A0A9D1Z2L3"/>
<dbReference type="Gene3D" id="2.60.40.1080">
    <property type="match status" value="3"/>
</dbReference>
<feature type="domain" description="BIG2" evidence="1">
    <location>
        <begin position="334"/>
        <end position="422"/>
    </location>
</feature>
<dbReference type="Pfam" id="PF02368">
    <property type="entry name" value="Big_2"/>
    <property type="match status" value="2"/>
</dbReference>
<reference evidence="2" key="2">
    <citation type="submission" date="2021-04" db="EMBL/GenBank/DDBJ databases">
        <authorList>
            <person name="Gilroy R."/>
        </authorList>
    </citation>
    <scope>NUCLEOTIDE SEQUENCE</scope>
    <source>
        <strain evidence="2">5134</strain>
    </source>
</reference>
<dbReference type="SMART" id="SM00635">
    <property type="entry name" value="BID_2"/>
    <property type="match status" value="3"/>
</dbReference>
<dbReference type="PROSITE" id="PS51257">
    <property type="entry name" value="PROKAR_LIPOPROTEIN"/>
    <property type="match status" value="1"/>
</dbReference>
<evidence type="ECO:0000259" key="1">
    <source>
        <dbReference type="SMART" id="SM00635"/>
    </source>
</evidence>
<dbReference type="SUPFAM" id="SSF49373">
    <property type="entry name" value="Invasin/intimin cell-adhesion fragments"/>
    <property type="match status" value="2"/>
</dbReference>
<dbReference type="PANTHER" id="PTHR23019:SF0">
    <property type="entry name" value="NUCLEAR PORE MEMBRANE GLYCOPROTEIN 210"/>
    <property type="match status" value="1"/>
</dbReference>
<reference evidence="2" key="1">
    <citation type="journal article" date="2021" name="PeerJ">
        <title>Extensive microbial diversity within the chicken gut microbiome revealed by metagenomics and culture.</title>
        <authorList>
            <person name="Gilroy R."/>
            <person name="Ravi A."/>
            <person name="Getino M."/>
            <person name="Pursley I."/>
            <person name="Horton D.L."/>
            <person name="Alikhan N.F."/>
            <person name="Baker D."/>
            <person name="Gharbi K."/>
            <person name="Hall N."/>
            <person name="Watson M."/>
            <person name="Adriaenssens E.M."/>
            <person name="Foster-Nyarko E."/>
            <person name="Jarju S."/>
            <person name="Secka A."/>
            <person name="Antonio M."/>
            <person name="Oren A."/>
            <person name="Chaudhuri R.R."/>
            <person name="La Ragione R."/>
            <person name="Hildebrand F."/>
            <person name="Pallen M.J."/>
        </authorList>
    </citation>
    <scope>NUCLEOTIDE SEQUENCE</scope>
    <source>
        <strain evidence="2">5134</strain>
    </source>
</reference>
<evidence type="ECO:0000313" key="3">
    <source>
        <dbReference type="Proteomes" id="UP000886844"/>
    </source>
</evidence>
<feature type="domain" description="BIG2" evidence="1">
    <location>
        <begin position="228"/>
        <end position="327"/>
    </location>
</feature>
<proteinExistence type="predicted"/>
<dbReference type="EMBL" id="DXDA01000074">
    <property type="protein sequence ID" value="HIY69702.1"/>
    <property type="molecule type" value="Genomic_DNA"/>
</dbReference>
<accession>A0A9D1Z2L3</accession>
<dbReference type="PANTHER" id="PTHR23019">
    <property type="entry name" value="NUCLEAR PORE MEMBRANE GLYCOPROTEIN GP210-RELATED"/>
    <property type="match status" value="1"/>
</dbReference>
<sequence length="695" mass="74693">MKKLILFSMAVSLLSACGESDWMGDGNVFYEPTELVLSKSSLEELIVGESCRLYAAFDPAETTDSEMLWSSNDESVVTVDQTGTVKAVGLGETTVTVQSAAYPELQATCAVSVTSESGIRVYDLLLDEPIGDLVTFVRNATGSRDYYYEIFVHDTFDKSVTFDSSNEGVVTVEEKEFDGRPGFTLIPGEELGEATISIQSTRNEDVHTSFAVNLKTVKVTGVSLSLNADGSEASDALTASLTVSHTKAIRVVFATDDDETDIPENSVVHVESSNPDVATVDAEGTQDPATQTVSFNVYMVDNPGNAPEGTTTIKVVTDDGGYEASLTVTAQCPGVQGIVLDQELSEPIHAGETLQLAFKTVPEDAYVQTVTWTSADETVATVDENGLVTVKPDFVFDPANCTATEILITATTTDVSGVSASCKLRPYQYVPAEGVMVTDQWGNRMRGTSSTASKITSPDNCYACIQYCSGGGKNKTALFNDPQTWAVASPAVEGVDKVGSMPVYLTATPYPYTYPTIADPDQPFYWACYSNSRFSIAGAGYEDGSQATGWSGYSKDDGKAKLFLGHTCKFWTGHSSSGADATFVRVWRYVEGEANSSEQSKSSNLLFRFTVHTTDSKANVNYGNPSLKNDDGTAKVFNFLNVAGIALPFDDPCPTPWTGPMPRPVGYYTLDDNGAPDQFTTWGDIPVPTTLTEIY</sequence>